<dbReference type="GO" id="GO:0034040">
    <property type="term" value="F:ATPase-coupled lipid transmembrane transporter activity"/>
    <property type="evidence" value="ECO:0007669"/>
    <property type="project" value="TreeGrafter"/>
</dbReference>
<dbReference type="Pfam" id="PF00664">
    <property type="entry name" value="ABC_membrane"/>
    <property type="match status" value="1"/>
</dbReference>
<dbReference type="SMART" id="SM00382">
    <property type="entry name" value="AAA"/>
    <property type="match status" value="1"/>
</dbReference>
<gene>
    <name evidence="10" type="ORF">JL107_07710</name>
</gene>
<dbReference type="GO" id="GO:0140359">
    <property type="term" value="F:ABC-type transporter activity"/>
    <property type="evidence" value="ECO:0007669"/>
    <property type="project" value="InterPro"/>
</dbReference>
<evidence type="ECO:0000256" key="3">
    <source>
        <dbReference type="ARBA" id="ARBA00022741"/>
    </source>
</evidence>
<evidence type="ECO:0000313" key="10">
    <source>
        <dbReference type="EMBL" id="MBM9476323.1"/>
    </source>
</evidence>
<evidence type="ECO:0000256" key="4">
    <source>
        <dbReference type="ARBA" id="ARBA00022840"/>
    </source>
</evidence>
<dbReference type="GO" id="GO:0005886">
    <property type="term" value="C:plasma membrane"/>
    <property type="evidence" value="ECO:0007669"/>
    <property type="project" value="UniProtKB-SubCell"/>
</dbReference>
<dbReference type="InterPro" id="IPR003593">
    <property type="entry name" value="AAA+_ATPase"/>
</dbReference>
<evidence type="ECO:0000259" key="8">
    <source>
        <dbReference type="PROSITE" id="PS50893"/>
    </source>
</evidence>
<feature type="transmembrane region" description="Helical" evidence="7">
    <location>
        <begin position="63"/>
        <end position="81"/>
    </location>
</feature>
<keyword evidence="3" id="KW-0547">Nucleotide-binding</keyword>
<comment type="subcellular location">
    <subcellularLocation>
        <location evidence="1">Cell membrane</location>
        <topology evidence="1">Multi-pass membrane protein</topology>
    </subcellularLocation>
</comment>
<dbReference type="Gene3D" id="1.20.1560.10">
    <property type="entry name" value="ABC transporter type 1, transmembrane domain"/>
    <property type="match status" value="1"/>
</dbReference>
<name>A0A939C039_9ACTN</name>
<dbReference type="Gene3D" id="3.40.50.300">
    <property type="entry name" value="P-loop containing nucleotide triphosphate hydrolases"/>
    <property type="match status" value="1"/>
</dbReference>
<dbReference type="PANTHER" id="PTHR24221:SF654">
    <property type="entry name" value="ATP-BINDING CASSETTE SUB-FAMILY B MEMBER 6"/>
    <property type="match status" value="1"/>
</dbReference>
<sequence>MTTVDTLPSAPTATTLTRFALRGSAGAATGSLLAGLVSTAAGLAVPLLGLAAATDAGGHRTRWVVLAVLAVVLSAAAGLAADAMSWRMQNRAYRRVESAVWRALLALPASFFARHPLRVVVGHASSVSMVRTLLGAAGIDTALAAISATACSAVLFLLDWRIALAGLGAALAVLAVVTELSRRQQRHDRTVFESVDDVQAVLYPALVGIDEVQAYGAQELIHRRFSAAFARQRTADDAGLRHAEAAEALLAATPGILFAVLLPTAAAVSPDVVTLALITVVTVQFAGALARLAGAVPALFGIALARHRLEPVLSAEPEVPAHAASVPGLSGGWEFRDADFGYPDAAAPVLRGLTLRVRPGEFLAVVGASGSGKSTLLRAVLGLVPATAGTVLVDGADLRGLDIDDIRRRIGYVPQDARLPRGTVRSAILQADPAGDDLLDGPGPDPQADARALAAVEKAGLAEDLAALPMGLDTRVSDGDNGLSGGQNQRLLLARALARDPAVLLLDEATSALDDATQDQVARAVTGLGLTRIVVAHRLSTIRGADRVVVLAGGRIVQVGRPGDLLDAPGEFARLFGAGSPP</sequence>
<evidence type="ECO:0000259" key="9">
    <source>
        <dbReference type="PROSITE" id="PS50929"/>
    </source>
</evidence>
<dbReference type="Proteomes" id="UP000663801">
    <property type="component" value="Unassembled WGS sequence"/>
</dbReference>
<evidence type="ECO:0000313" key="11">
    <source>
        <dbReference type="Proteomes" id="UP000663801"/>
    </source>
</evidence>
<evidence type="ECO:0000256" key="5">
    <source>
        <dbReference type="ARBA" id="ARBA00022989"/>
    </source>
</evidence>
<keyword evidence="6 7" id="KW-0472">Membrane</keyword>
<dbReference type="InterPro" id="IPR003439">
    <property type="entry name" value="ABC_transporter-like_ATP-bd"/>
</dbReference>
<dbReference type="SUPFAM" id="SSF90123">
    <property type="entry name" value="ABC transporter transmembrane region"/>
    <property type="match status" value="1"/>
</dbReference>
<keyword evidence="4 10" id="KW-0067">ATP-binding</keyword>
<dbReference type="PROSITE" id="PS50893">
    <property type="entry name" value="ABC_TRANSPORTER_2"/>
    <property type="match status" value="1"/>
</dbReference>
<reference evidence="10" key="1">
    <citation type="submission" date="2021-01" db="EMBL/GenBank/DDBJ databases">
        <title>KCTC 19127 draft genome.</title>
        <authorList>
            <person name="An D."/>
        </authorList>
    </citation>
    <scope>NUCLEOTIDE SEQUENCE</scope>
    <source>
        <strain evidence="10">KCTC 19127</strain>
    </source>
</reference>
<keyword evidence="5 7" id="KW-1133">Transmembrane helix</keyword>
<keyword evidence="11" id="KW-1185">Reference proteome</keyword>
<evidence type="ECO:0000256" key="7">
    <source>
        <dbReference type="SAM" id="Phobius"/>
    </source>
</evidence>
<dbReference type="InterPro" id="IPR027417">
    <property type="entry name" value="P-loop_NTPase"/>
</dbReference>
<protein>
    <submittedName>
        <fullName evidence="10">ATP-binding cassette domain-containing protein</fullName>
    </submittedName>
</protein>
<evidence type="ECO:0000256" key="2">
    <source>
        <dbReference type="ARBA" id="ARBA00022692"/>
    </source>
</evidence>
<evidence type="ECO:0000256" key="6">
    <source>
        <dbReference type="ARBA" id="ARBA00023136"/>
    </source>
</evidence>
<keyword evidence="2 7" id="KW-0812">Transmembrane</keyword>
<dbReference type="AlphaFoldDB" id="A0A939C039"/>
<dbReference type="PROSITE" id="PS50929">
    <property type="entry name" value="ABC_TM1F"/>
    <property type="match status" value="1"/>
</dbReference>
<feature type="domain" description="ABC transmembrane type-1" evidence="9">
    <location>
        <begin position="30"/>
        <end position="299"/>
    </location>
</feature>
<feature type="transmembrane region" description="Helical" evidence="7">
    <location>
        <begin position="32"/>
        <end position="51"/>
    </location>
</feature>
<comment type="caution">
    <text evidence="10">The sequence shown here is derived from an EMBL/GenBank/DDBJ whole genome shotgun (WGS) entry which is preliminary data.</text>
</comment>
<dbReference type="GO" id="GO:0016887">
    <property type="term" value="F:ATP hydrolysis activity"/>
    <property type="evidence" value="ECO:0007669"/>
    <property type="project" value="InterPro"/>
</dbReference>
<dbReference type="InterPro" id="IPR011527">
    <property type="entry name" value="ABC1_TM_dom"/>
</dbReference>
<dbReference type="EMBL" id="JAERWL010000006">
    <property type="protein sequence ID" value="MBM9476323.1"/>
    <property type="molecule type" value="Genomic_DNA"/>
</dbReference>
<dbReference type="InterPro" id="IPR036640">
    <property type="entry name" value="ABC1_TM_sf"/>
</dbReference>
<feature type="transmembrane region" description="Helical" evidence="7">
    <location>
        <begin position="275"/>
        <end position="304"/>
    </location>
</feature>
<proteinExistence type="predicted"/>
<dbReference type="GO" id="GO:0005524">
    <property type="term" value="F:ATP binding"/>
    <property type="evidence" value="ECO:0007669"/>
    <property type="project" value="UniProtKB-KW"/>
</dbReference>
<feature type="transmembrane region" description="Helical" evidence="7">
    <location>
        <begin position="162"/>
        <end position="180"/>
    </location>
</feature>
<feature type="domain" description="ABC transporter" evidence="8">
    <location>
        <begin position="335"/>
        <end position="578"/>
    </location>
</feature>
<dbReference type="SUPFAM" id="SSF52540">
    <property type="entry name" value="P-loop containing nucleoside triphosphate hydrolases"/>
    <property type="match status" value="1"/>
</dbReference>
<dbReference type="PANTHER" id="PTHR24221">
    <property type="entry name" value="ATP-BINDING CASSETTE SUB-FAMILY B"/>
    <property type="match status" value="1"/>
</dbReference>
<dbReference type="RefSeq" id="WP_205256396.1">
    <property type="nucleotide sequence ID" value="NZ_BAAAPV010000001.1"/>
</dbReference>
<feature type="transmembrane region" description="Helical" evidence="7">
    <location>
        <begin position="248"/>
        <end position="269"/>
    </location>
</feature>
<dbReference type="Pfam" id="PF00005">
    <property type="entry name" value="ABC_tran"/>
    <property type="match status" value="1"/>
</dbReference>
<accession>A0A939C039</accession>
<evidence type="ECO:0000256" key="1">
    <source>
        <dbReference type="ARBA" id="ARBA00004651"/>
    </source>
</evidence>
<dbReference type="InterPro" id="IPR039421">
    <property type="entry name" value="Type_1_exporter"/>
</dbReference>
<organism evidence="10 11">
    <name type="scientific">Nakamurella flavida</name>
    <dbReference type="NCBI Taxonomy" id="363630"/>
    <lineage>
        <taxon>Bacteria</taxon>
        <taxon>Bacillati</taxon>
        <taxon>Actinomycetota</taxon>
        <taxon>Actinomycetes</taxon>
        <taxon>Nakamurellales</taxon>
        <taxon>Nakamurellaceae</taxon>
        <taxon>Nakamurella</taxon>
    </lineage>
</organism>
<feature type="transmembrane region" description="Helical" evidence="7">
    <location>
        <begin position="133"/>
        <end position="156"/>
    </location>
</feature>